<feature type="compositionally biased region" description="Low complexity" evidence="2">
    <location>
        <begin position="218"/>
        <end position="228"/>
    </location>
</feature>
<evidence type="ECO:0000313" key="3">
    <source>
        <dbReference type="EMBL" id="KAK3403168.1"/>
    </source>
</evidence>
<feature type="compositionally biased region" description="Low complexity" evidence="2">
    <location>
        <begin position="668"/>
        <end position="681"/>
    </location>
</feature>
<dbReference type="AlphaFoldDB" id="A0AAE0PNB9"/>
<feature type="compositionally biased region" description="Polar residues" evidence="2">
    <location>
        <begin position="119"/>
        <end position="131"/>
    </location>
</feature>
<feature type="region of interest" description="Disordered" evidence="2">
    <location>
        <begin position="1"/>
        <end position="36"/>
    </location>
</feature>
<feature type="compositionally biased region" description="Low complexity" evidence="2">
    <location>
        <begin position="523"/>
        <end position="547"/>
    </location>
</feature>
<reference evidence="3" key="1">
    <citation type="journal article" date="2023" name="Mol. Phylogenet. Evol.">
        <title>Genome-scale phylogeny and comparative genomics of the fungal order Sordariales.</title>
        <authorList>
            <person name="Hensen N."/>
            <person name="Bonometti L."/>
            <person name="Westerberg I."/>
            <person name="Brannstrom I.O."/>
            <person name="Guillou S."/>
            <person name="Cros-Aarteil S."/>
            <person name="Calhoun S."/>
            <person name="Haridas S."/>
            <person name="Kuo A."/>
            <person name="Mondo S."/>
            <person name="Pangilinan J."/>
            <person name="Riley R."/>
            <person name="LaButti K."/>
            <person name="Andreopoulos B."/>
            <person name="Lipzen A."/>
            <person name="Chen C."/>
            <person name="Yan M."/>
            <person name="Daum C."/>
            <person name="Ng V."/>
            <person name="Clum A."/>
            <person name="Steindorff A."/>
            <person name="Ohm R.A."/>
            <person name="Martin F."/>
            <person name="Silar P."/>
            <person name="Natvig D.O."/>
            <person name="Lalanne C."/>
            <person name="Gautier V."/>
            <person name="Ament-Velasquez S.L."/>
            <person name="Kruys A."/>
            <person name="Hutchinson M.I."/>
            <person name="Powell A.J."/>
            <person name="Barry K."/>
            <person name="Miller A.N."/>
            <person name="Grigoriev I.V."/>
            <person name="Debuchy R."/>
            <person name="Gladieux P."/>
            <person name="Hiltunen Thoren M."/>
            <person name="Johannesson H."/>
        </authorList>
    </citation>
    <scope>NUCLEOTIDE SEQUENCE</scope>
    <source>
        <strain evidence="3">FGSC 1904</strain>
    </source>
</reference>
<evidence type="ECO:0000313" key="4">
    <source>
        <dbReference type="Proteomes" id="UP001281003"/>
    </source>
</evidence>
<feature type="compositionally biased region" description="Basic and acidic residues" evidence="2">
    <location>
        <begin position="406"/>
        <end position="418"/>
    </location>
</feature>
<feature type="compositionally biased region" description="Polar residues" evidence="2">
    <location>
        <begin position="160"/>
        <end position="171"/>
    </location>
</feature>
<feature type="compositionally biased region" description="Polar residues" evidence="2">
    <location>
        <begin position="513"/>
        <end position="522"/>
    </location>
</feature>
<evidence type="ECO:0000256" key="1">
    <source>
        <dbReference type="SAM" id="Coils"/>
    </source>
</evidence>
<sequence>MADSTTSWLRSKFQPSRAQAQAKQQPKPILTSASEDSFVTNVTTIDGINGSESLASPFFHPTAAIGGKSHHKNGGGIRVVSNSESGSGNGNGSGSGGTIFGGNATNSGPPPPPKTPTTGLFSSGATSSTASLRRPSLPHQKSPSDSNVNGTTGGKLRSRPSATFQRVSSLLNLGGGKDEKTNSLSVTAPSSPSFTSGRPREGSGGSIGATSRFNFFRPSTPSAAAAPAPASSLHALPLSNWNATHGDEEDDYWLGARGALRRRRNTAASGESGSPWHNPNLMQMVETLQSVMMTKGDSMAPLPIQYNSLVHSVLEGFAHLNRQLKALEQEMAELRNLREKELEQFRGISEEWIQREDRYKAEIRRLEILLAKESRNGLASVTLARQGSFIDRSGDKRFQAMLKRMSTTDERDRARESDYDSGIRVVEDNYGDADNGTRDGSRRHTPFDNDVYVSQLIRKRTAENRGRRRSQLQQSMVPSPSFKGTLVESSSPSPSPPSPTKPYSNAPRLSHAGQASMSSIKESQPYSPLSTSSSSTASTASPEASRSLSQRRNINNLVIETGDVSSTAMSPRRRVFSYIEGAAEVLTTASDDCQHPFQDYYEFANTFSPQDLRGLGSDTRQPVVDTKTNALADHNSTPRTVNTMAAEDGITGSHPSTTLRPVDEDDLTTASTIGTSSSRSSNLPGLTPSNSTGSVIWVGKRNSRAAAAAAAADAAVTATSSSSATEEVDQPTYYRRSVGGGGENYELADMASIAKTTTAEALAISVNTNLHYNPTTAATTTATSPRLAPVPIEVPSSPRAGPTGPTIPPRTTSHQQAQQPKVGSVSPIKDRFEQLYNEQKKQQQPQNFPGKPKEKSPVRKTAREKNGDNDKTAKNNISATVAMFNEGT</sequence>
<feature type="region of interest" description="Disordered" evidence="2">
    <location>
        <begin position="647"/>
        <end position="692"/>
    </location>
</feature>
<keyword evidence="4" id="KW-1185">Reference proteome</keyword>
<feature type="compositionally biased region" description="Basic and acidic residues" evidence="2">
    <location>
        <begin position="435"/>
        <end position="447"/>
    </location>
</feature>
<feature type="compositionally biased region" description="Basic and acidic residues" evidence="2">
    <location>
        <begin position="828"/>
        <end position="841"/>
    </location>
</feature>
<organism evidence="3 4">
    <name type="scientific">Sordaria brevicollis</name>
    <dbReference type="NCBI Taxonomy" id="83679"/>
    <lineage>
        <taxon>Eukaryota</taxon>
        <taxon>Fungi</taxon>
        <taxon>Dikarya</taxon>
        <taxon>Ascomycota</taxon>
        <taxon>Pezizomycotina</taxon>
        <taxon>Sordariomycetes</taxon>
        <taxon>Sordariomycetidae</taxon>
        <taxon>Sordariales</taxon>
        <taxon>Sordariaceae</taxon>
        <taxon>Sordaria</taxon>
    </lineage>
</organism>
<feature type="compositionally biased region" description="Polar residues" evidence="2">
    <location>
        <begin position="182"/>
        <end position="196"/>
    </location>
</feature>
<comment type="caution">
    <text evidence="3">The sequence shown here is derived from an EMBL/GenBank/DDBJ whole genome shotgun (WGS) entry which is preliminary data.</text>
</comment>
<proteinExistence type="predicted"/>
<dbReference type="Proteomes" id="UP001281003">
    <property type="component" value="Unassembled WGS sequence"/>
</dbReference>
<keyword evidence="1" id="KW-0175">Coiled coil</keyword>
<feature type="region of interest" description="Disordered" evidence="2">
    <location>
        <begin position="778"/>
        <end position="888"/>
    </location>
</feature>
<feature type="coiled-coil region" evidence="1">
    <location>
        <begin position="317"/>
        <end position="376"/>
    </location>
</feature>
<protein>
    <submittedName>
        <fullName evidence="3">Uncharacterized protein</fullName>
    </submittedName>
</protein>
<feature type="compositionally biased region" description="Polar residues" evidence="2">
    <location>
        <begin position="1"/>
        <end position="17"/>
    </location>
</feature>
<accession>A0AAE0PNB9</accession>
<dbReference type="EMBL" id="JAUTDP010000001">
    <property type="protein sequence ID" value="KAK3403168.1"/>
    <property type="molecule type" value="Genomic_DNA"/>
</dbReference>
<gene>
    <name evidence="3" type="ORF">B0T20DRAFT_450074</name>
</gene>
<feature type="compositionally biased region" description="Low complexity" evidence="2">
    <location>
        <begin position="798"/>
        <end position="812"/>
    </location>
</feature>
<feature type="compositionally biased region" description="Gly residues" evidence="2">
    <location>
        <begin position="87"/>
        <end position="100"/>
    </location>
</feature>
<feature type="compositionally biased region" description="Polar residues" evidence="2">
    <location>
        <begin position="139"/>
        <end position="150"/>
    </location>
</feature>
<reference evidence="3" key="2">
    <citation type="submission" date="2023-07" db="EMBL/GenBank/DDBJ databases">
        <authorList>
            <consortium name="Lawrence Berkeley National Laboratory"/>
            <person name="Haridas S."/>
            <person name="Hensen N."/>
            <person name="Bonometti L."/>
            <person name="Westerberg I."/>
            <person name="Brannstrom I.O."/>
            <person name="Guillou S."/>
            <person name="Cros-Aarteil S."/>
            <person name="Calhoun S."/>
            <person name="Kuo A."/>
            <person name="Mondo S."/>
            <person name="Pangilinan J."/>
            <person name="Riley R."/>
            <person name="LaButti K."/>
            <person name="Andreopoulos B."/>
            <person name="Lipzen A."/>
            <person name="Chen C."/>
            <person name="Yanf M."/>
            <person name="Daum C."/>
            <person name="Ng V."/>
            <person name="Clum A."/>
            <person name="Steindorff A."/>
            <person name="Ohm R."/>
            <person name="Martin F."/>
            <person name="Silar P."/>
            <person name="Natvig D."/>
            <person name="Lalanne C."/>
            <person name="Gautier V."/>
            <person name="Ament-velasquez S.L."/>
            <person name="Kruys A."/>
            <person name="Hutchinson M.I."/>
            <person name="Powell A.J."/>
            <person name="Barry K."/>
            <person name="Miller A.N."/>
            <person name="Grigoriev I.V."/>
            <person name="Debuchy R."/>
            <person name="Gladieux P."/>
            <person name="Thoren M.H."/>
            <person name="Johannesson H."/>
        </authorList>
    </citation>
    <scope>NUCLEOTIDE SEQUENCE</scope>
    <source>
        <strain evidence="3">FGSC 1904</strain>
    </source>
</reference>
<feature type="compositionally biased region" description="Basic and acidic residues" evidence="2">
    <location>
        <begin position="851"/>
        <end position="873"/>
    </location>
</feature>
<feature type="region of interest" description="Disordered" evidence="2">
    <location>
        <begin position="65"/>
        <end position="228"/>
    </location>
</feature>
<feature type="region of interest" description="Disordered" evidence="2">
    <location>
        <begin position="404"/>
        <end position="552"/>
    </location>
</feature>
<evidence type="ECO:0000256" key="2">
    <source>
        <dbReference type="SAM" id="MobiDB-lite"/>
    </source>
</evidence>
<feature type="region of interest" description="Disordered" evidence="2">
    <location>
        <begin position="717"/>
        <end position="742"/>
    </location>
</feature>
<feature type="compositionally biased region" description="Low complexity" evidence="2">
    <location>
        <begin position="18"/>
        <end position="28"/>
    </location>
</feature>
<name>A0AAE0PNB9_SORBR</name>
<feature type="compositionally biased region" description="Polar residues" evidence="2">
    <location>
        <begin position="682"/>
        <end position="692"/>
    </location>
</feature>